<evidence type="ECO:0000313" key="2">
    <source>
        <dbReference type="Proteomes" id="UP001144673"/>
    </source>
</evidence>
<proteinExistence type="predicted"/>
<reference evidence="1" key="1">
    <citation type="journal article" date="2023" name="Access Microbiol">
        <title>De-novo genome assembly for Akanthomyces muscarius, a biocontrol agent of insect agricultural pests.</title>
        <authorList>
            <person name="Erdos Z."/>
            <person name="Studholme D.J."/>
            <person name="Raymond B."/>
            <person name="Sharma M."/>
        </authorList>
    </citation>
    <scope>NUCLEOTIDE SEQUENCE</scope>
    <source>
        <strain evidence="1">Ve6</strain>
    </source>
</reference>
<dbReference type="AlphaFoldDB" id="A0A9W8UN71"/>
<dbReference type="Proteomes" id="UP001144673">
    <property type="component" value="Chromosome 6"/>
</dbReference>
<comment type="caution">
    <text evidence="1">The sequence shown here is derived from an EMBL/GenBank/DDBJ whole genome shotgun (WGS) entry which is preliminary data.</text>
</comment>
<dbReference type="KEGG" id="amus:LMH87_000023"/>
<organism evidence="1 2">
    <name type="scientific">Akanthomyces muscarius</name>
    <name type="common">Entomopathogenic fungus</name>
    <name type="synonym">Lecanicillium muscarium</name>
    <dbReference type="NCBI Taxonomy" id="2231603"/>
    <lineage>
        <taxon>Eukaryota</taxon>
        <taxon>Fungi</taxon>
        <taxon>Dikarya</taxon>
        <taxon>Ascomycota</taxon>
        <taxon>Pezizomycotina</taxon>
        <taxon>Sordariomycetes</taxon>
        <taxon>Hypocreomycetidae</taxon>
        <taxon>Hypocreales</taxon>
        <taxon>Cordycipitaceae</taxon>
        <taxon>Akanthomyces</taxon>
    </lineage>
</organism>
<sequence>MSSSLPAASSKLQEAFSFNVKLGGNLAGQIQPADYNVTGSTLCIDRGSSTAAFKTFTWPVTCACELASDSI</sequence>
<keyword evidence="2" id="KW-1185">Reference proteome</keyword>
<accession>A0A9W8UN71</accession>
<dbReference type="GeneID" id="80887182"/>
<protein>
    <submittedName>
        <fullName evidence="1">Uncharacterized protein</fullName>
    </submittedName>
</protein>
<dbReference type="EMBL" id="JAJHUN010000007">
    <property type="protein sequence ID" value="KAJ4154744.1"/>
    <property type="molecule type" value="Genomic_DNA"/>
</dbReference>
<evidence type="ECO:0000313" key="1">
    <source>
        <dbReference type="EMBL" id="KAJ4154744.1"/>
    </source>
</evidence>
<dbReference type="RefSeq" id="XP_056054868.1">
    <property type="nucleotide sequence ID" value="XM_056197864.1"/>
</dbReference>
<name>A0A9W8UN71_AKAMU</name>
<gene>
    <name evidence="1" type="ORF">LMH87_000023</name>
</gene>